<dbReference type="GO" id="GO:0000036">
    <property type="term" value="F:acyl carrier activity"/>
    <property type="evidence" value="ECO:0007669"/>
    <property type="project" value="TreeGrafter"/>
</dbReference>
<dbReference type="NCBIfam" id="TIGR01733">
    <property type="entry name" value="AA-adenyl-dom"/>
    <property type="match status" value="1"/>
</dbReference>
<dbReference type="Gene3D" id="3.40.50.150">
    <property type="entry name" value="Vaccinia Virus protein VP39"/>
    <property type="match status" value="1"/>
</dbReference>
<dbReference type="GO" id="GO:0031177">
    <property type="term" value="F:phosphopantetheine binding"/>
    <property type="evidence" value="ECO:0007669"/>
    <property type="project" value="TreeGrafter"/>
</dbReference>
<dbReference type="KEGG" id="sle:sle_35540"/>
<dbReference type="FunFam" id="3.40.50.980:FF:000001">
    <property type="entry name" value="Non-ribosomal peptide synthetase"/>
    <property type="match status" value="1"/>
</dbReference>
<reference evidence="5 6" key="1">
    <citation type="submission" date="2015-02" db="EMBL/GenBank/DDBJ databases">
        <authorList>
            <person name="Gomez-Escribano P.J."/>
        </authorList>
    </citation>
    <scope>NUCLEOTIDE SEQUENCE [LARGE SCALE GENOMIC DNA]</scope>
    <source>
        <strain evidence="6">C34 (DSM 42122 / NRRL B-24963)</strain>
    </source>
</reference>
<dbReference type="GO" id="GO:0044550">
    <property type="term" value="P:secondary metabolite biosynthetic process"/>
    <property type="evidence" value="ECO:0007669"/>
    <property type="project" value="TreeGrafter"/>
</dbReference>
<accession>A0A0F7VTM3</accession>
<proteinExistence type="predicted"/>
<evidence type="ECO:0000313" key="6">
    <source>
        <dbReference type="Proteomes" id="UP000035016"/>
    </source>
</evidence>
<keyword evidence="1" id="KW-0436">Ligase</keyword>
<feature type="region of interest" description="Disordered" evidence="2">
    <location>
        <begin position="1"/>
        <end position="25"/>
    </location>
</feature>
<dbReference type="GO" id="GO:0016874">
    <property type="term" value="F:ligase activity"/>
    <property type="evidence" value="ECO:0007669"/>
    <property type="project" value="UniProtKB-KW"/>
</dbReference>
<organism evidence="5 6">
    <name type="scientific">Streptomyces leeuwenhoekii</name>
    <dbReference type="NCBI Taxonomy" id="1437453"/>
    <lineage>
        <taxon>Bacteria</taxon>
        <taxon>Bacillati</taxon>
        <taxon>Actinomycetota</taxon>
        <taxon>Actinomycetes</taxon>
        <taxon>Kitasatosporales</taxon>
        <taxon>Streptomycetaceae</taxon>
        <taxon>Streptomyces</taxon>
    </lineage>
</organism>
<evidence type="ECO:0000313" key="5">
    <source>
        <dbReference type="EMBL" id="CQR63015.1"/>
    </source>
</evidence>
<dbReference type="Pfam" id="PF00501">
    <property type="entry name" value="AMP-binding"/>
    <property type="match status" value="1"/>
</dbReference>
<dbReference type="CDD" id="cd02440">
    <property type="entry name" value="AdoMet_MTases"/>
    <property type="match status" value="1"/>
</dbReference>
<feature type="domain" description="Methyltransferase type 12" evidence="4">
    <location>
        <begin position="683"/>
        <end position="782"/>
    </location>
</feature>
<dbReference type="FunFam" id="3.40.50.12780:FF:000012">
    <property type="entry name" value="Non-ribosomal peptide synthetase"/>
    <property type="match status" value="1"/>
</dbReference>
<dbReference type="Gene3D" id="3.40.50.980">
    <property type="match status" value="2"/>
</dbReference>
<dbReference type="EMBL" id="LN831790">
    <property type="protein sequence ID" value="CQR63015.1"/>
    <property type="molecule type" value="Genomic_DNA"/>
</dbReference>
<protein>
    <submittedName>
        <fullName evidence="5">Protein AngR</fullName>
    </submittedName>
</protein>
<dbReference type="PANTHER" id="PTHR45527">
    <property type="entry name" value="NONRIBOSOMAL PEPTIDE SYNTHETASE"/>
    <property type="match status" value="1"/>
</dbReference>
<dbReference type="PRINTS" id="PR00154">
    <property type="entry name" value="AMPBINDING"/>
</dbReference>
<evidence type="ECO:0000256" key="1">
    <source>
        <dbReference type="ARBA" id="ARBA00022598"/>
    </source>
</evidence>
<gene>
    <name evidence="5" type="primary">sle_35540</name>
</gene>
<feature type="compositionally biased region" description="Basic and acidic residues" evidence="2">
    <location>
        <begin position="1"/>
        <end position="12"/>
    </location>
</feature>
<dbReference type="Proteomes" id="UP000035016">
    <property type="component" value="Chromosome Chromosome"/>
</dbReference>
<dbReference type="SUPFAM" id="SSF53335">
    <property type="entry name" value="S-adenosyl-L-methionine-dependent methyltransferases"/>
    <property type="match status" value="1"/>
</dbReference>
<dbReference type="InterPro" id="IPR020459">
    <property type="entry name" value="AMP-binding"/>
</dbReference>
<evidence type="ECO:0000256" key="2">
    <source>
        <dbReference type="SAM" id="MobiDB-lite"/>
    </source>
</evidence>
<dbReference type="PANTHER" id="PTHR45527:SF10">
    <property type="entry name" value="PYOCHELIN SYNTHASE PCHF"/>
    <property type="match status" value="1"/>
</dbReference>
<dbReference type="InterPro" id="IPR020845">
    <property type="entry name" value="AMP-binding_CS"/>
</dbReference>
<dbReference type="InterPro" id="IPR013217">
    <property type="entry name" value="Methyltransf_12"/>
</dbReference>
<dbReference type="InterPro" id="IPR029063">
    <property type="entry name" value="SAM-dependent_MTases_sf"/>
</dbReference>
<dbReference type="InterPro" id="IPR010071">
    <property type="entry name" value="AA_adenyl_dom"/>
</dbReference>
<dbReference type="GO" id="GO:0005737">
    <property type="term" value="C:cytoplasm"/>
    <property type="evidence" value="ECO:0007669"/>
    <property type="project" value="TreeGrafter"/>
</dbReference>
<dbReference type="InterPro" id="IPR045851">
    <property type="entry name" value="AMP-bd_C_sf"/>
</dbReference>
<dbReference type="SUPFAM" id="SSF56801">
    <property type="entry name" value="Acetyl-CoA synthetase-like"/>
    <property type="match status" value="1"/>
</dbReference>
<evidence type="ECO:0000259" key="4">
    <source>
        <dbReference type="Pfam" id="PF08242"/>
    </source>
</evidence>
<dbReference type="Pfam" id="PF08242">
    <property type="entry name" value="Methyltransf_12"/>
    <property type="match status" value="1"/>
</dbReference>
<dbReference type="RefSeq" id="WP_049976692.1">
    <property type="nucleotide sequence ID" value="NZ_AZSD01000039.1"/>
</dbReference>
<name>A0A0F7VTM3_STRLW</name>
<dbReference type="PROSITE" id="PS00455">
    <property type="entry name" value="AMP_BINDING"/>
    <property type="match status" value="1"/>
</dbReference>
<dbReference type="Gene3D" id="2.30.38.10">
    <property type="entry name" value="Luciferase, Domain 3"/>
    <property type="match status" value="1"/>
</dbReference>
<dbReference type="AlphaFoldDB" id="A0A0F7VTM3"/>
<dbReference type="InterPro" id="IPR000873">
    <property type="entry name" value="AMP-dep_synth/lig_dom"/>
</dbReference>
<evidence type="ECO:0000259" key="3">
    <source>
        <dbReference type="Pfam" id="PF00501"/>
    </source>
</evidence>
<dbReference type="GO" id="GO:0043041">
    <property type="term" value="P:amino acid activation for nonribosomal peptide biosynthetic process"/>
    <property type="evidence" value="ECO:0007669"/>
    <property type="project" value="TreeGrafter"/>
</dbReference>
<sequence>MELPAHQRERLARVNATEAPRSADPLHAEVMAQAGRTPGRPAVITAHRTLDYAELAARAHAVASALIRSGSVRGERVAVVMDKGWEQVVAVLGVLLAHGAYVPVDTTQPPLRRDTVLRDAGVRRVLTQSWLAPTLGLPPGTTALAVDTVEPATPGATAVDAPAAAPDDLTYVIYTSGSTGTPKGVMISHGAARNTVDDINARFDVGPDDRVLGLAQLGFDLSVYDIFGPLAVGGALVLPEAARRGDPAHWAALVAEHGVSLWNSVPAQLQMFHEYLRAEHAADTGRLRLAMLSGDWIPVTLPDAVRARVPGLSVVSLGGATEAAIWSIHHPIDTVDPGLGSIPYGRPLANQTFRVLDPLMRDCPEHVTGELYIGGAGLALGYLGDEQRTAERFVEHPRSGERLYRTGDMGRRLTDGGIEFLGRVDGQVKLNGHRVELAEVEAALQGHPAVRLAAAVVHDEGGSRRLVAFAETTRRAVPGALPAGWPDAVAERAARSTGGTGDVSDADVRTMCAALDESALLSMARLLRARGLFGTPDDAHTTDEIIAASGAVPAHHYLVRRWLTALAAAGRLTHDTATDRWHGLAPADEHDVRAVHERIDALEPVTGWGAALVRFHRDCEQHLGELLSGALPLRDLLFPEGRLETAAAAYRDNLISRYNNAAAIAAVRAIVAGHSGPDPVRVLEIGAGIGGTSAELILALAGHRVDYHFTDVSHFFLNAAQETFAAYPWVRYGLFDLNADPRAQGFRPNCADVVVAANVLHNAVHVGEMFDKLRELIAPGGCCAWTGWPSSTRAGRTPCCVPGLRQDRI</sequence>
<dbReference type="Gene3D" id="3.30.300.30">
    <property type="match status" value="1"/>
</dbReference>
<feature type="domain" description="AMP-dependent synthetase/ligase" evidence="3">
    <location>
        <begin position="32"/>
        <end position="383"/>
    </location>
</feature>